<comment type="caution">
    <text evidence="1">The sequence shown here is derived from an EMBL/GenBank/DDBJ whole genome shotgun (WGS) entry which is preliminary data.</text>
</comment>
<evidence type="ECO:0000313" key="1">
    <source>
        <dbReference type="EMBL" id="GAA2348371.1"/>
    </source>
</evidence>
<reference evidence="1 2" key="1">
    <citation type="journal article" date="2019" name="Int. J. Syst. Evol. Microbiol.">
        <title>The Global Catalogue of Microorganisms (GCM) 10K type strain sequencing project: providing services to taxonomists for standard genome sequencing and annotation.</title>
        <authorList>
            <consortium name="The Broad Institute Genomics Platform"/>
            <consortium name="The Broad Institute Genome Sequencing Center for Infectious Disease"/>
            <person name="Wu L."/>
            <person name="Ma J."/>
        </authorList>
    </citation>
    <scope>NUCLEOTIDE SEQUENCE [LARGE SCALE GENOMIC DNA]</scope>
    <source>
        <strain evidence="1 2">JCM 4316</strain>
    </source>
</reference>
<protein>
    <submittedName>
        <fullName evidence="1">Uncharacterized protein</fullName>
    </submittedName>
</protein>
<gene>
    <name evidence="1" type="ORF">GCM10010246_39770</name>
</gene>
<name>A0ABN3GC92_9ACTN</name>
<dbReference type="RefSeq" id="WP_346175764.1">
    <property type="nucleotide sequence ID" value="NZ_BAAASD010000015.1"/>
</dbReference>
<dbReference type="Proteomes" id="UP001500253">
    <property type="component" value="Unassembled WGS sequence"/>
</dbReference>
<sequence>MSAIDLMGGYAAYTTPDAAVAELATTGNAADQSTITIVTTTLSLITTITAGDAPV</sequence>
<accession>A0ABN3GC92</accession>
<dbReference type="EMBL" id="BAAASD010000015">
    <property type="protein sequence ID" value="GAA2348371.1"/>
    <property type="molecule type" value="Genomic_DNA"/>
</dbReference>
<proteinExistence type="predicted"/>
<evidence type="ECO:0000313" key="2">
    <source>
        <dbReference type="Proteomes" id="UP001500253"/>
    </source>
</evidence>
<organism evidence="1 2">
    <name type="scientific">Streptomyces cuspidosporus</name>
    <dbReference type="NCBI Taxonomy" id="66882"/>
    <lineage>
        <taxon>Bacteria</taxon>
        <taxon>Bacillati</taxon>
        <taxon>Actinomycetota</taxon>
        <taxon>Actinomycetes</taxon>
        <taxon>Kitasatosporales</taxon>
        <taxon>Streptomycetaceae</taxon>
        <taxon>Streptomyces</taxon>
    </lineage>
</organism>
<keyword evidence="2" id="KW-1185">Reference proteome</keyword>